<comment type="caution">
    <text evidence="1">The sequence shown here is derived from an EMBL/GenBank/DDBJ whole genome shotgun (WGS) entry which is preliminary data.</text>
</comment>
<keyword evidence="2" id="KW-1185">Reference proteome</keyword>
<evidence type="ECO:0000313" key="1">
    <source>
        <dbReference type="EMBL" id="KAJ8667051.1"/>
    </source>
</evidence>
<dbReference type="Proteomes" id="UP001239111">
    <property type="component" value="Chromosome 4"/>
</dbReference>
<evidence type="ECO:0000313" key="2">
    <source>
        <dbReference type="Proteomes" id="UP001239111"/>
    </source>
</evidence>
<accession>A0ACC2N832</accession>
<dbReference type="EMBL" id="CM056744">
    <property type="protein sequence ID" value="KAJ8667051.1"/>
    <property type="molecule type" value="Genomic_DNA"/>
</dbReference>
<name>A0ACC2N832_9HYME</name>
<organism evidence="1 2">
    <name type="scientific">Eretmocerus hayati</name>
    <dbReference type="NCBI Taxonomy" id="131215"/>
    <lineage>
        <taxon>Eukaryota</taxon>
        <taxon>Metazoa</taxon>
        <taxon>Ecdysozoa</taxon>
        <taxon>Arthropoda</taxon>
        <taxon>Hexapoda</taxon>
        <taxon>Insecta</taxon>
        <taxon>Pterygota</taxon>
        <taxon>Neoptera</taxon>
        <taxon>Endopterygota</taxon>
        <taxon>Hymenoptera</taxon>
        <taxon>Apocrita</taxon>
        <taxon>Proctotrupomorpha</taxon>
        <taxon>Chalcidoidea</taxon>
        <taxon>Aphelinidae</taxon>
        <taxon>Aphelininae</taxon>
        <taxon>Eretmocerus</taxon>
    </lineage>
</organism>
<protein>
    <submittedName>
        <fullName evidence="1">Uncharacterized protein</fullName>
    </submittedName>
</protein>
<sequence length="653" mass="71924">MHRRSKKGGVDQRKIIYTSRREMLRPNVLETGEEMPTTRASGDFPGGASHTGNRNANRTEVFENGGRKPSRRLPRDSRQNESRHHSPCDDLHPRGSGGLSRRYYGSNSLHEPGAAPTQRNSSLPVAKSRHHAPYDDLHPRGPGGLPRSYDSCNDLHEPGTTASRYRNPRGSLHAECPSDSLHSRGKCQPQRRQKVVCPKRTRVKQSIAAPATIANPGTEDVPTQCGNHERGTPNATQRGIRDVSGTIPPLTASKRRVVATRDGEPLEQRSRQSLTCIESSSAVSIKCHSAILAPKNSEQRDNIITSSRIIGSVRKRSSHKPASRRSIACRENYKTFVNSARKSVAFVHSATNRCEKKRSRVKVSIDGQVPGASKVRGAMSDRYREREKELLQKRMQEYIASDLDDAKYMALKTAMQAERRKRLGRESKRRPGCEASEGDPQGGSTTTEQEAQQGDTEGERPHEQPRGAVADANTNIAERAILDALAPSASGDIQNNMARQADGAAGTRSPKQRHAPLKGQADLQQRVITDLEYNEFTLTPEMQQWTTRILAGSAPDAMGCETDATTYGLNPRYIHLFNSPAPTTNDDDSGDSGRGTPEELRIGMNGIQLQAIQIMIDENSTAPDSAIISTAAHLREAYQQLFDELAETTYTDL</sequence>
<reference evidence="1" key="1">
    <citation type="submission" date="2023-04" db="EMBL/GenBank/DDBJ databases">
        <title>A chromosome-level genome assembly of the parasitoid wasp Eretmocerus hayati.</title>
        <authorList>
            <person name="Zhong Y."/>
            <person name="Liu S."/>
            <person name="Liu Y."/>
        </authorList>
    </citation>
    <scope>NUCLEOTIDE SEQUENCE</scope>
    <source>
        <strain evidence="1">ZJU_SS_LIU_2023</strain>
    </source>
</reference>
<proteinExistence type="predicted"/>
<gene>
    <name evidence="1" type="ORF">QAD02_008713</name>
</gene>